<protein>
    <submittedName>
        <fullName evidence="1">Uncharacterized protein</fullName>
    </submittedName>
</protein>
<dbReference type="AlphaFoldDB" id="A0AAD9VCZ4"/>
<evidence type="ECO:0000313" key="2">
    <source>
        <dbReference type="Proteomes" id="UP001249851"/>
    </source>
</evidence>
<proteinExistence type="predicted"/>
<evidence type="ECO:0000313" key="1">
    <source>
        <dbReference type="EMBL" id="KAK2569390.1"/>
    </source>
</evidence>
<keyword evidence="2" id="KW-1185">Reference proteome</keyword>
<organism evidence="1 2">
    <name type="scientific">Acropora cervicornis</name>
    <name type="common">Staghorn coral</name>
    <dbReference type="NCBI Taxonomy" id="6130"/>
    <lineage>
        <taxon>Eukaryota</taxon>
        <taxon>Metazoa</taxon>
        <taxon>Cnidaria</taxon>
        <taxon>Anthozoa</taxon>
        <taxon>Hexacorallia</taxon>
        <taxon>Scleractinia</taxon>
        <taxon>Astrocoeniina</taxon>
        <taxon>Acroporidae</taxon>
        <taxon>Acropora</taxon>
    </lineage>
</organism>
<dbReference type="Proteomes" id="UP001249851">
    <property type="component" value="Unassembled WGS sequence"/>
</dbReference>
<reference evidence="1" key="1">
    <citation type="journal article" date="2023" name="G3 (Bethesda)">
        <title>Whole genome assembly and annotation of the endangered Caribbean coral Acropora cervicornis.</title>
        <authorList>
            <person name="Selwyn J.D."/>
            <person name="Vollmer S.V."/>
        </authorList>
    </citation>
    <scope>NUCLEOTIDE SEQUENCE</scope>
    <source>
        <strain evidence="1">K2</strain>
    </source>
</reference>
<reference evidence="1" key="2">
    <citation type="journal article" date="2023" name="Science">
        <title>Genomic signatures of disease resistance in endangered staghorn corals.</title>
        <authorList>
            <person name="Vollmer S.V."/>
            <person name="Selwyn J.D."/>
            <person name="Despard B.A."/>
            <person name="Roesel C.L."/>
        </authorList>
    </citation>
    <scope>NUCLEOTIDE SEQUENCE</scope>
    <source>
        <strain evidence="1">K2</strain>
    </source>
</reference>
<sequence length="103" mass="11609">MEQPSMIDAKRIQPRRQLIKFRWNGSLNFSVSVAILTRNLAALIKWSDVHSTEILYSTACCTDNQLSICVIGDGCEVRVFRKNDGGNAISLSTPLYQRNHARV</sequence>
<gene>
    <name evidence="1" type="ORF">P5673_006313</name>
</gene>
<name>A0AAD9VCZ4_ACRCE</name>
<dbReference type="EMBL" id="JARQWQ010000010">
    <property type="protein sequence ID" value="KAK2569390.1"/>
    <property type="molecule type" value="Genomic_DNA"/>
</dbReference>
<comment type="caution">
    <text evidence="1">The sequence shown here is derived from an EMBL/GenBank/DDBJ whole genome shotgun (WGS) entry which is preliminary data.</text>
</comment>
<accession>A0AAD9VCZ4</accession>